<evidence type="ECO:0000313" key="2">
    <source>
        <dbReference type="EMBL" id="PWK28249.1"/>
    </source>
</evidence>
<dbReference type="EMBL" id="QGGO01000004">
    <property type="protein sequence ID" value="PWK28249.1"/>
    <property type="molecule type" value="Genomic_DNA"/>
</dbReference>
<name>A0A316EFQ6_9BACT</name>
<evidence type="ECO:0000259" key="1">
    <source>
        <dbReference type="Pfam" id="PF12867"/>
    </source>
</evidence>
<evidence type="ECO:0000313" key="3">
    <source>
        <dbReference type="Proteomes" id="UP000245489"/>
    </source>
</evidence>
<proteinExistence type="predicted"/>
<dbReference type="RefSeq" id="WP_109741806.1">
    <property type="nucleotide sequence ID" value="NZ_QGGO01000004.1"/>
</dbReference>
<dbReference type="Proteomes" id="UP000245489">
    <property type="component" value="Unassembled WGS sequence"/>
</dbReference>
<dbReference type="Gene3D" id="1.20.120.450">
    <property type="entry name" value="dinb family like domain"/>
    <property type="match status" value="1"/>
</dbReference>
<sequence>MNRPLQSEYPQNIYFSYYIEQVENQNVIEALTSQKDFVKNLYKNLSEAQKNFKYAEGKWSPHEILGHLTDTERIFGYRALCIARGEKQSLPPFDENNYANAAKFSEQSFESLFEQYRLVREGSIALFSTFSDEVASQIGFANNNPVSARALVTMIAGHELHHLKVLKEKYLIGQ</sequence>
<protein>
    <submittedName>
        <fullName evidence="2">Putative damage-inducible protein DinB</fullName>
    </submittedName>
</protein>
<dbReference type="InterPro" id="IPR024775">
    <property type="entry name" value="DinB-like"/>
</dbReference>
<dbReference type="AlphaFoldDB" id="A0A316EFQ6"/>
<reference evidence="2 3" key="1">
    <citation type="submission" date="2018-05" db="EMBL/GenBank/DDBJ databases">
        <title>Genomic Encyclopedia of Archaeal and Bacterial Type Strains, Phase II (KMG-II): from individual species to whole genera.</title>
        <authorList>
            <person name="Goeker M."/>
        </authorList>
    </citation>
    <scope>NUCLEOTIDE SEQUENCE [LARGE SCALE GENOMIC DNA]</scope>
    <source>
        <strain evidence="2 3">DSM 22214</strain>
    </source>
</reference>
<dbReference type="InterPro" id="IPR034660">
    <property type="entry name" value="DinB/YfiT-like"/>
</dbReference>
<dbReference type="SUPFAM" id="SSF109854">
    <property type="entry name" value="DinB/YfiT-like putative metalloenzymes"/>
    <property type="match status" value="1"/>
</dbReference>
<comment type="caution">
    <text evidence="2">The sequence shown here is derived from an EMBL/GenBank/DDBJ whole genome shotgun (WGS) entry which is preliminary data.</text>
</comment>
<gene>
    <name evidence="2" type="ORF">LV89_01031</name>
</gene>
<dbReference type="Pfam" id="PF12867">
    <property type="entry name" value="DinB_2"/>
    <property type="match status" value="1"/>
</dbReference>
<feature type="domain" description="DinB-like" evidence="1">
    <location>
        <begin position="41"/>
        <end position="165"/>
    </location>
</feature>
<organism evidence="2 3">
    <name type="scientific">Arcicella aurantiaca</name>
    <dbReference type="NCBI Taxonomy" id="591202"/>
    <lineage>
        <taxon>Bacteria</taxon>
        <taxon>Pseudomonadati</taxon>
        <taxon>Bacteroidota</taxon>
        <taxon>Cytophagia</taxon>
        <taxon>Cytophagales</taxon>
        <taxon>Flectobacillaceae</taxon>
        <taxon>Arcicella</taxon>
    </lineage>
</organism>
<keyword evidence="3" id="KW-1185">Reference proteome</keyword>
<dbReference type="OrthoDB" id="9793216at2"/>
<accession>A0A316EFQ6</accession>